<dbReference type="GO" id="GO:0006338">
    <property type="term" value="P:chromatin remodeling"/>
    <property type="evidence" value="ECO:0007669"/>
    <property type="project" value="InterPro"/>
</dbReference>
<gene>
    <name evidence="1" type="ORF">FIBSPDRAFT_762952</name>
</gene>
<sequence>MRLEDQFEWDLDNASASPEQLAEICVADLGLVGEYRTKIAAPGRPPYPWRGGPGRRTAHIFPARSHYRCTV</sequence>
<dbReference type="Pfam" id="PF04855">
    <property type="entry name" value="SNF5"/>
    <property type="match status" value="1"/>
</dbReference>
<name>A0A167XP20_9AGAM</name>
<evidence type="ECO:0000313" key="1">
    <source>
        <dbReference type="EMBL" id="KZP07419.1"/>
    </source>
</evidence>
<dbReference type="EMBL" id="KV417751">
    <property type="protein sequence ID" value="KZP07419.1"/>
    <property type="molecule type" value="Genomic_DNA"/>
</dbReference>
<dbReference type="Proteomes" id="UP000076532">
    <property type="component" value="Unassembled WGS sequence"/>
</dbReference>
<dbReference type="GO" id="GO:0000228">
    <property type="term" value="C:nuclear chromosome"/>
    <property type="evidence" value="ECO:0007669"/>
    <property type="project" value="InterPro"/>
</dbReference>
<proteinExistence type="predicted"/>
<dbReference type="AlphaFoldDB" id="A0A167XP20"/>
<reference evidence="1 2" key="1">
    <citation type="journal article" date="2016" name="Mol. Biol. Evol.">
        <title>Comparative Genomics of Early-Diverging Mushroom-Forming Fungi Provides Insights into the Origins of Lignocellulose Decay Capabilities.</title>
        <authorList>
            <person name="Nagy L.G."/>
            <person name="Riley R."/>
            <person name="Tritt A."/>
            <person name="Adam C."/>
            <person name="Daum C."/>
            <person name="Floudas D."/>
            <person name="Sun H."/>
            <person name="Yadav J.S."/>
            <person name="Pangilinan J."/>
            <person name="Larsson K.H."/>
            <person name="Matsuura K."/>
            <person name="Barry K."/>
            <person name="Labutti K."/>
            <person name="Kuo R."/>
            <person name="Ohm R.A."/>
            <person name="Bhattacharya S.S."/>
            <person name="Shirouzu T."/>
            <person name="Yoshinaga Y."/>
            <person name="Martin F.M."/>
            <person name="Grigoriev I.V."/>
            <person name="Hibbett D.S."/>
        </authorList>
    </citation>
    <scope>NUCLEOTIDE SEQUENCE [LARGE SCALE GENOMIC DNA]</scope>
    <source>
        <strain evidence="1 2">CBS 109695</strain>
    </source>
</reference>
<accession>A0A167XP20</accession>
<evidence type="ECO:0000313" key="2">
    <source>
        <dbReference type="Proteomes" id="UP000076532"/>
    </source>
</evidence>
<keyword evidence="2" id="KW-1185">Reference proteome</keyword>
<protein>
    <submittedName>
        <fullName evidence="1">Uncharacterized protein</fullName>
    </submittedName>
</protein>
<dbReference type="OrthoDB" id="515064at2759"/>
<dbReference type="InterPro" id="IPR006939">
    <property type="entry name" value="SNF5"/>
</dbReference>
<organism evidence="1 2">
    <name type="scientific">Athelia psychrophila</name>
    <dbReference type="NCBI Taxonomy" id="1759441"/>
    <lineage>
        <taxon>Eukaryota</taxon>
        <taxon>Fungi</taxon>
        <taxon>Dikarya</taxon>
        <taxon>Basidiomycota</taxon>
        <taxon>Agaricomycotina</taxon>
        <taxon>Agaricomycetes</taxon>
        <taxon>Agaricomycetidae</taxon>
        <taxon>Atheliales</taxon>
        <taxon>Atheliaceae</taxon>
        <taxon>Athelia</taxon>
    </lineage>
</organism>